<evidence type="ECO:0000259" key="6">
    <source>
        <dbReference type="Pfam" id="PF00496"/>
    </source>
</evidence>
<dbReference type="InterPro" id="IPR039424">
    <property type="entry name" value="SBP_5"/>
</dbReference>
<accession>A0A0M8K5K4</accession>
<reference evidence="7 8" key="1">
    <citation type="journal article" date="2015" name="Genome Announc.">
        <title>Draft Genome Sequence of a Heterotrophic Facultative Anaerobic Thermophilic Bacterium, Ardenticatena maritima Strain 110ST.</title>
        <authorList>
            <person name="Kawaichi S."/>
            <person name="Yoshida T."/>
            <person name="Sako Y."/>
            <person name="Nakamura R."/>
        </authorList>
    </citation>
    <scope>NUCLEOTIDE SEQUENCE [LARGE SCALE GENOMIC DNA]</scope>
    <source>
        <strain evidence="7 8">110S</strain>
    </source>
</reference>
<dbReference type="GO" id="GO:1904680">
    <property type="term" value="F:peptide transmembrane transporter activity"/>
    <property type="evidence" value="ECO:0007669"/>
    <property type="project" value="TreeGrafter"/>
</dbReference>
<keyword evidence="4 5" id="KW-0732">Signal</keyword>
<dbReference type="PANTHER" id="PTHR30290:SF10">
    <property type="entry name" value="PERIPLASMIC OLIGOPEPTIDE-BINDING PROTEIN-RELATED"/>
    <property type="match status" value="1"/>
</dbReference>
<evidence type="ECO:0000256" key="2">
    <source>
        <dbReference type="ARBA" id="ARBA00005695"/>
    </source>
</evidence>
<evidence type="ECO:0000256" key="4">
    <source>
        <dbReference type="ARBA" id="ARBA00022729"/>
    </source>
</evidence>
<dbReference type="CDD" id="cd08504">
    <property type="entry name" value="PBP2_OppA"/>
    <property type="match status" value="1"/>
</dbReference>
<evidence type="ECO:0000313" key="7">
    <source>
        <dbReference type="EMBL" id="GAP62183.1"/>
    </source>
</evidence>
<dbReference type="PANTHER" id="PTHR30290">
    <property type="entry name" value="PERIPLASMIC BINDING COMPONENT OF ABC TRANSPORTER"/>
    <property type="match status" value="1"/>
</dbReference>
<dbReference type="Gene3D" id="3.40.190.10">
    <property type="entry name" value="Periplasmic binding protein-like II"/>
    <property type="match status" value="1"/>
</dbReference>
<dbReference type="STRING" id="872965.SE16_08095"/>
<name>A0A0M8K5K4_9CHLR</name>
<comment type="similarity">
    <text evidence="2">Belongs to the bacterial solute-binding protein 5 family.</text>
</comment>
<evidence type="ECO:0000256" key="5">
    <source>
        <dbReference type="SAM" id="SignalP"/>
    </source>
</evidence>
<dbReference type="PIRSF" id="PIRSF002741">
    <property type="entry name" value="MppA"/>
    <property type="match status" value="1"/>
</dbReference>
<dbReference type="GO" id="GO:0042597">
    <property type="term" value="C:periplasmic space"/>
    <property type="evidence" value="ECO:0007669"/>
    <property type="project" value="UniProtKB-ARBA"/>
</dbReference>
<dbReference type="Gene3D" id="3.10.105.10">
    <property type="entry name" value="Dipeptide-binding Protein, Domain 3"/>
    <property type="match status" value="1"/>
</dbReference>
<dbReference type="Gene3D" id="3.90.76.10">
    <property type="entry name" value="Dipeptide-binding Protein, Domain 1"/>
    <property type="match status" value="1"/>
</dbReference>
<dbReference type="InterPro" id="IPR030678">
    <property type="entry name" value="Peptide/Ni-bd"/>
</dbReference>
<dbReference type="GO" id="GO:0015833">
    <property type="term" value="P:peptide transport"/>
    <property type="evidence" value="ECO:0007669"/>
    <property type="project" value="TreeGrafter"/>
</dbReference>
<feature type="signal peptide" evidence="5">
    <location>
        <begin position="1"/>
        <end position="20"/>
    </location>
</feature>
<evidence type="ECO:0000256" key="3">
    <source>
        <dbReference type="ARBA" id="ARBA00022448"/>
    </source>
</evidence>
<comment type="caution">
    <text evidence="7">The sequence shown here is derived from an EMBL/GenBank/DDBJ whole genome shotgun (WGS) entry which is preliminary data.</text>
</comment>
<dbReference type="EMBL" id="BBZA01000036">
    <property type="protein sequence ID" value="GAP62183.1"/>
    <property type="molecule type" value="Genomic_DNA"/>
</dbReference>
<dbReference type="GO" id="GO:0043190">
    <property type="term" value="C:ATP-binding cassette (ABC) transporter complex"/>
    <property type="evidence" value="ECO:0007669"/>
    <property type="project" value="InterPro"/>
</dbReference>
<sequence length="541" mass="59644">MRHAWLVALLLLVHCTPLQRETTPATLDLPLLGLPATLDPALAQDDLSLLLVNLVHAGLTRYDPETATIVPDLATEWRASTNGRIYTFRLQTGLQWRDVQGNPVASFSADDVVASLRRACAPSTRAPFVEALFIIEGCRDVYESQDIVDLASVGVRALDPQTVEIDLVRPGADLPAVLSLPIARPLPQNAIAAGNVGWQSPERLQSIGPYVFTAWLPPDTISLTRNPTYPAERQPRTPDIINFSLTTDALADYRAGLFDRLALPAEAVPAVQTDDTLREQLSLVEQSCTVGIGFTTVKPPVDRVRVRRALAAAIDRSLLVRQSPGDRVAASSLAPAALFGATEPTGVAYDTAQARTWLAQAGYPRGLGFPTLQLATPDIPEWVDVANAVASMWRTTLDITVNVVPLPADEYEAHLDRTIPLPEIAHAWLFEWCSPVPDLHEWYYAPFHCEASQNHWRRLCGEFDDVVESAMNEQDPTARMDLYRQAHTLITVEEAAHVPLFHRAQALLTQPWVRGRIAPAGGWNPRTWQLDMRAKQKARTP</sequence>
<dbReference type="GO" id="GO:0030313">
    <property type="term" value="C:cell envelope"/>
    <property type="evidence" value="ECO:0007669"/>
    <property type="project" value="UniProtKB-SubCell"/>
</dbReference>
<reference evidence="8" key="2">
    <citation type="submission" date="2015-08" db="EMBL/GenBank/DDBJ databases">
        <title>Draft Genome Sequence of a Heterotrophic Facultative Anaerobic Bacterium Ardenticatena maritima Strain 110S.</title>
        <authorList>
            <person name="Kawaichi S."/>
            <person name="Yoshida T."/>
            <person name="Sako Y."/>
            <person name="Nakamura R."/>
        </authorList>
    </citation>
    <scope>NUCLEOTIDE SEQUENCE [LARGE SCALE GENOMIC DNA]</scope>
    <source>
        <strain evidence="8">110S</strain>
    </source>
</reference>
<dbReference type="InParanoid" id="A0A0M8K5K4"/>
<keyword evidence="8" id="KW-1185">Reference proteome</keyword>
<dbReference type="RefSeq" id="WP_160316941.1">
    <property type="nucleotide sequence ID" value="NZ_BBZA01000036.1"/>
</dbReference>
<feature type="chain" id="PRO_5005817428" evidence="5">
    <location>
        <begin position="21"/>
        <end position="541"/>
    </location>
</feature>
<protein>
    <submittedName>
        <fullName evidence="7">Oligopeptide transport system substrate-binding protein</fullName>
    </submittedName>
</protein>
<dbReference type="Pfam" id="PF00496">
    <property type="entry name" value="SBP_bac_5"/>
    <property type="match status" value="1"/>
</dbReference>
<dbReference type="InterPro" id="IPR000914">
    <property type="entry name" value="SBP_5_dom"/>
</dbReference>
<dbReference type="AlphaFoldDB" id="A0A0M8K5K4"/>
<keyword evidence="3" id="KW-0813">Transport</keyword>
<dbReference type="SUPFAM" id="SSF53850">
    <property type="entry name" value="Periplasmic binding protein-like II"/>
    <property type="match status" value="1"/>
</dbReference>
<organism evidence="7 8">
    <name type="scientific">Ardenticatena maritima</name>
    <dbReference type="NCBI Taxonomy" id="872965"/>
    <lineage>
        <taxon>Bacteria</taxon>
        <taxon>Bacillati</taxon>
        <taxon>Chloroflexota</taxon>
        <taxon>Ardenticatenia</taxon>
        <taxon>Ardenticatenales</taxon>
        <taxon>Ardenticatenaceae</taxon>
        <taxon>Ardenticatena</taxon>
    </lineage>
</organism>
<feature type="domain" description="Solute-binding protein family 5" evidence="6">
    <location>
        <begin position="68"/>
        <end position="448"/>
    </location>
</feature>
<evidence type="ECO:0000256" key="1">
    <source>
        <dbReference type="ARBA" id="ARBA00004196"/>
    </source>
</evidence>
<evidence type="ECO:0000313" key="8">
    <source>
        <dbReference type="Proteomes" id="UP000037784"/>
    </source>
</evidence>
<dbReference type="Proteomes" id="UP000037784">
    <property type="component" value="Unassembled WGS sequence"/>
</dbReference>
<dbReference type="OrthoDB" id="9783874at2"/>
<gene>
    <name evidence="7" type="primary">oppA</name>
    <name evidence="7" type="ORF">ARMA_0606</name>
</gene>
<comment type="subcellular location">
    <subcellularLocation>
        <location evidence="1">Cell envelope</location>
    </subcellularLocation>
</comment>
<proteinExistence type="inferred from homology"/>